<organism evidence="1 2">
    <name type="scientific">Sphingobium psychrophilum</name>
    <dbReference type="NCBI Taxonomy" id="2728834"/>
    <lineage>
        <taxon>Bacteria</taxon>
        <taxon>Pseudomonadati</taxon>
        <taxon>Pseudomonadota</taxon>
        <taxon>Alphaproteobacteria</taxon>
        <taxon>Sphingomonadales</taxon>
        <taxon>Sphingomonadaceae</taxon>
        <taxon>Sphingobium</taxon>
    </lineage>
</organism>
<sequence>MSSKYAYPALYTSLEDDTASAPLRDDLLIGANGGVAWLFDLSFPYSYPGGPYSGRPDAGAPLAGAQVADIAGGAAGSVSVSAPGAIQYAGGGFDLSAAAGRNNCVRGPAGCLDGIYDDGQQFMVVGYYRLPAEADWYADSGVMPIFATNEHTGGYPSAVDMLTIAATSGGGLSARRQTNGGSTAATASLTITSGHFGKVAQIGCYRNAAGFQLQLRTSLGILLSSLQATGSNNSGDFSSLQPQWGITQSLWDFGGKPSLANFREQRVYRGWIENLVVSARDPLAVLDADWTRVMARGDFT</sequence>
<dbReference type="RefSeq" id="WP_169574054.1">
    <property type="nucleotide sequence ID" value="NZ_JABBFV010000012.1"/>
</dbReference>
<proteinExistence type="predicted"/>
<dbReference type="EMBL" id="JABBFV010000012">
    <property type="protein sequence ID" value="NML11607.1"/>
    <property type="molecule type" value="Genomic_DNA"/>
</dbReference>
<dbReference type="AlphaFoldDB" id="A0A7X9WXB2"/>
<keyword evidence="2" id="KW-1185">Reference proteome</keyword>
<accession>A0A7X9WXB2</accession>
<dbReference type="Proteomes" id="UP000519023">
    <property type="component" value="Unassembled WGS sequence"/>
</dbReference>
<comment type="caution">
    <text evidence="1">The sequence shown here is derived from an EMBL/GenBank/DDBJ whole genome shotgun (WGS) entry which is preliminary data.</text>
</comment>
<evidence type="ECO:0000313" key="2">
    <source>
        <dbReference type="Proteomes" id="UP000519023"/>
    </source>
</evidence>
<gene>
    <name evidence="1" type="ORF">HHL08_15865</name>
</gene>
<protein>
    <submittedName>
        <fullName evidence="1">Uncharacterized protein</fullName>
    </submittedName>
</protein>
<evidence type="ECO:0000313" key="1">
    <source>
        <dbReference type="EMBL" id="NML11607.1"/>
    </source>
</evidence>
<reference evidence="1 2" key="1">
    <citation type="submission" date="2020-04" db="EMBL/GenBank/DDBJ databases">
        <title>Sphingobium sp. AR-3-1 isolated from Arctic soil.</title>
        <authorList>
            <person name="Dahal R.H."/>
            <person name="Chaudhary D.K."/>
        </authorList>
    </citation>
    <scope>NUCLEOTIDE SEQUENCE [LARGE SCALE GENOMIC DNA]</scope>
    <source>
        <strain evidence="1 2">AR-3-1</strain>
    </source>
</reference>
<name>A0A7X9WXB2_9SPHN</name>